<proteinExistence type="predicted"/>
<dbReference type="AlphaFoldDB" id="A0A1R2B474"/>
<protein>
    <submittedName>
        <fullName evidence="2">Uncharacterized protein</fullName>
    </submittedName>
</protein>
<keyword evidence="1" id="KW-0732">Signal</keyword>
<feature type="signal peptide" evidence="1">
    <location>
        <begin position="1"/>
        <end position="17"/>
    </location>
</feature>
<sequence>MPGRFHKFFLFITGYSAFEIITGYGALDKCKKYVYNIHSNVFMFLTKMITDQAKITIKDELRKEALFQTANSNLLRLLKKDLEEINRKNQIIGLILWTINHEDTKNSLKKLMRKSFRQLFISSDTDGKELYKRHKFKFNKKIKDKIMKMRKDQGKLNELEILIDKVKNV</sequence>
<evidence type="ECO:0000313" key="2">
    <source>
        <dbReference type="EMBL" id="OMJ71588.1"/>
    </source>
</evidence>
<evidence type="ECO:0000256" key="1">
    <source>
        <dbReference type="SAM" id="SignalP"/>
    </source>
</evidence>
<evidence type="ECO:0000313" key="3">
    <source>
        <dbReference type="Proteomes" id="UP000187209"/>
    </source>
</evidence>
<comment type="caution">
    <text evidence="2">The sequence shown here is derived from an EMBL/GenBank/DDBJ whole genome shotgun (WGS) entry which is preliminary data.</text>
</comment>
<name>A0A1R2B474_9CILI</name>
<keyword evidence="3" id="KW-1185">Reference proteome</keyword>
<gene>
    <name evidence="2" type="ORF">SteCoe_30154</name>
</gene>
<feature type="chain" id="PRO_5012412996" evidence="1">
    <location>
        <begin position="18"/>
        <end position="169"/>
    </location>
</feature>
<accession>A0A1R2B474</accession>
<organism evidence="2 3">
    <name type="scientific">Stentor coeruleus</name>
    <dbReference type="NCBI Taxonomy" id="5963"/>
    <lineage>
        <taxon>Eukaryota</taxon>
        <taxon>Sar</taxon>
        <taxon>Alveolata</taxon>
        <taxon>Ciliophora</taxon>
        <taxon>Postciliodesmatophora</taxon>
        <taxon>Heterotrichea</taxon>
        <taxon>Heterotrichida</taxon>
        <taxon>Stentoridae</taxon>
        <taxon>Stentor</taxon>
    </lineage>
</organism>
<dbReference type="Proteomes" id="UP000187209">
    <property type="component" value="Unassembled WGS sequence"/>
</dbReference>
<reference evidence="2 3" key="1">
    <citation type="submission" date="2016-11" db="EMBL/GenBank/DDBJ databases">
        <title>The macronuclear genome of Stentor coeruleus: a giant cell with tiny introns.</title>
        <authorList>
            <person name="Slabodnick M."/>
            <person name="Ruby J.G."/>
            <person name="Reiff S.B."/>
            <person name="Swart E.C."/>
            <person name="Gosai S."/>
            <person name="Prabakaran S."/>
            <person name="Witkowska E."/>
            <person name="Larue G.E."/>
            <person name="Fisher S."/>
            <person name="Freeman R.M."/>
            <person name="Gunawardena J."/>
            <person name="Chu W."/>
            <person name="Stover N.A."/>
            <person name="Gregory B.D."/>
            <person name="Nowacki M."/>
            <person name="Derisi J."/>
            <person name="Roy S.W."/>
            <person name="Marshall W.F."/>
            <person name="Sood P."/>
        </authorList>
    </citation>
    <scope>NUCLEOTIDE SEQUENCE [LARGE SCALE GENOMIC DNA]</scope>
    <source>
        <strain evidence="2">WM001</strain>
    </source>
</reference>
<dbReference type="EMBL" id="MPUH01000976">
    <property type="protein sequence ID" value="OMJ71588.1"/>
    <property type="molecule type" value="Genomic_DNA"/>
</dbReference>